<organism evidence="1 2">
    <name type="scientific">Gnathostoma spinigerum</name>
    <dbReference type="NCBI Taxonomy" id="75299"/>
    <lineage>
        <taxon>Eukaryota</taxon>
        <taxon>Metazoa</taxon>
        <taxon>Ecdysozoa</taxon>
        <taxon>Nematoda</taxon>
        <taxon>Chromadorea</taxon>
        <taxon>Rhabditida</taxon>
        <taxon>Spirurina</taxon>
        <taxon>Gnathostomatomorpha</taxon>
        <taxon>Gnathostomatoidea</taxon>
        <taxon>Gnathostomatidae</taxon>
        <taxon>Gnathostoma</taxon>
    </lineage>
</organism>
<evidence type="ECO:0000313" key="1">
    <source>
        <dbReference type="EMBL" id="MFH4981001.1"/>
    </source>
</evidence>
<sequence>MKLLKKLDFPTGKFSLYFMGYKSDAEIPKNPDYQKHYALSTLATLELTHNWGTEKDEAFSYHNGNKDPRGYGTSVVLLGNNVDVYIDFPRGVLLCCIGKGIDILVQTQKYCSSLIILKMFV</sequence>
<name>A0ABD6ENY6_9BILA</name>
<comment type="caution">
    <text evidence="1">The sequence shown here is derived from an EMBL/GenBank/DDBJ whole genome shotgun (WGS) entry which is preliminary data.</text>
</comment>
<dbReference type="PANTHER" id="PTHR10374:SF30">
    <property type="entry name" value="LACTOYLGLUTATHIONE LYASE"/>
    <property type="match status" value="1"/>
</dbReference>
<gene>
    <name evidence="1" type="ORF">AB6A40_007710</name>
</gene>
<keyword evidence="2" id="KW-1185">Reference proteome</keyword>
<dbReference type="InterPro" id="IPR029068">
    <property type="entry name" value="Glyas_Bleomycin-R_OHBP_Dase"/>
</dbReference>
<dbReference type="EMBL" id="JBGFUD010006444">
    <property type="protein sequence ID" value="MFH4981001.1"/>
    <property type="molecule type" value="Genomic_DNA"/>
</dbReference>
<dbReference type="PANTHER" id="PTHR10374">
    <property type="entry name" value="LACTOYLGLUTATHIONE LYASE GLYOXALASE I"/>
    <property type="match status" value="1"/>
</dbReference>
<accession>A0ABD6ENY6</accession>
<dbReference type="AlphaFoldDB" id="A0ABD6ENY6"/>
<proteinExistence type="predicted"/>
<protein>
    <submittedName>
        <fullName evidence="1">Uncharacterized protein</fullName>
    </submittedName>
</protein>
<dbReference type="Gene3D" id="3.10.180.10">
    <property type="entry name" value="2,3-Dihydroxybiphenyl 1,2-Dioxygenase, domain 1"/>
    <property type="match status" value="1"/>
</dbReference>
<reference evidence="1 2" key="1">
    <citation type="submission" date="2024-08" db="EMBL/GenBank/DDBJ databases">
        <title>Gnathostoma spinigerum genome.</title>
        <authorList>
            <person name="Gonzalez-Bertolin B."/>
            <person name="Monzon S."/>
            <person name="Zaballos A."/>
            <person name="Jimenez P."/>
            <person name="Dekumyoy P."/>
            <person name="Varona S."/>
            <person name="Cuesta I."/>
            <person name="Sumanam S."/>
            <person name="Adisakwattana P."/>
            <person name="Gasser R.B."/>
            <person name="Hernandez-Gonzalez A."/>
            <person name="Young N.D."/>
            <person name="Perteguer M.J."/>
        </authorList>
    </citation>
    <scope>NUCLEOTIDE SEQUENCE [LARGE SCALE GENOMIC DNA]</scope>
    <source>
        <strain evidence="1">AL3</strain>
        <tissue evidence="1">Liver</tissue>
    </source>
</reference>
<dbReference type="Proteomes" id="UP001608902">
    <property type="component" value="Unassembled WGS sequence"/>
</dbReference>
<evidence type="ECO:0000313" key="2">
    <source>
        <dbReference type="Proteomes" id="UP001608902"/>
    </source>
</evidence>